<protein>
    <submittedName>
        <fullName evidence="3">Uncharacterized protein</fullName>
    </submittedName>
</protein>
<gene>
    <name evidence="3" type="ORF">Q8A67_025800</name>
</gene>
<comment type="similarity">
    <text evidence="1">Belongs to the CFAP97 family.</text>
</comment>
<dbReference type="PANTHER" id="PTHR33768">
    <property type="entry name" value="MIP11318P"/>
    <property type="match status" value="1"/>
</dbReference>
<dbReference type="AlphaFoldDB" id="A0AA88P0B1"/>
<evidence type="ECO:0000313" key="3">
    <source>
        <dbReference type="EMBL" id="KAK2867683.1"/>
    </source>
</evidence>
<dbReference type="InterPro" id="IPR038792">
    <property type="entry name" value="CFAP97D1/2"/>
</dbReference>
<dbReference type="InterPro" id="IPR029488">
    <property type="entry name" value="Hmw/CFAP97"/>
</dbReference>
<comment type="caution">
    <text evidence="3">The sequence shown here is derived from an EMBL/GenBank/DDBJ whole genome shotgun (WGS) entry which is preliminary data.</text>
</comment>
<accession>A0AA88P0B1</accession>
<dbReference type="PANTHER" id="PTHR33768:SF6">
    <property type="entry name" value="SI:CH211-284K5.2"/>
    <property type="match status" value="1"/>
</dbReference>
<keyword evidence="4" id="KW-1185">Reference proteome</keyword>
<sequence length="196" mass="23050">MHKSYQPLKPATNKYLQQRWDLKRYEDHRSMVREAKPVVETKGIRTPAHIKHNLKKVQAQEERKSIIDRDNQLLASRLAEISRSSGHVDHRNHYPECSLNAKKRREKLLQVTHENQAIYQRITTQKSDYRRELWEDEWEKVERRRSDIARYPRGVTNKQKSTKCVKFSGGSSGQSQRSSSGVEDDSEDPTHQNSSQ</sequence>
<dbReference type="Proteomes" id="UP001187343">
    <property type="component" value="Unassembled WGS sequence"/>
</dbReference>
<evidence type="ECO:0000256" key="2">
    <source>
        <dbReference type="SAM" id="MobiDB-lite"/>
    </source>
</evidence>
<feature type="region of interest" description="Disordered" evidence="2">
    <location>
        <begin position="145"/>
        <end position="196"/>
    </location>
</feature>
<dbReference type="EMBL" id="JAUYZG010000025">
    <property type="protein sequence ID" value="KAK2867683.1"/>
    <property type="molecule type" value="Genomic_DNA"/>
</dbReference>
<dbReference type="Pfam" id="PF13879">
    <property type="entry name" value="Hmw_CFAP97"/>
    <property type="match status" value="1"/>
</dbReference>
<evidence type="ECO:0000256" key="1">
    <source>
        <dbReference type="ARBA" id="ARBA00008315"/>
    </source>
</evidence>
<organism evidence="3 4">
    <name type="scientific">Cirrhinus molitorella</name>
    <name type="common">mud carp</name>
    <dbReference type="NCBI Taxonomy" id="172907"/>
    <lineage>
        <taxon>Eukaryota</taxon>
        <taxon>Metazoa</taxon>
        <taxon>Chordata</taxon>
        <taxon>Craniata</taxon>
        <taxon>Vertebrata</taxon>
        <taxon>Euteleostomi</taxon>
        <taxon>Actinopterygii</taxon>
        <taxon>Neopterygii</taxon>
        <taxon>Teleostei</taxon>
        <taxon>Ostariophysi</taxon>
        <taxon>Cypriniformes</taxon>
        <taxon>Cyprinidae</taxon>
        <taxon>Labeoninae</taxon>
        <taxon>Labeonini</taxon>
        <taxon>Cirrhinus</taxon>
    </lineage>
</organism>
<evidence type="ECO:0000313" key="4">
    <source>
        <dbReference type="Proteomes" id="UP001187343"/>
    </source>
</evidence>
<proteinExistence type="inferred from homology"/>
<reference evidence="3" key="1">
    <citation type="submission" date="2023-08" db="EMBL/GenBank/DDBJ databases">
        <title>Chromosome-level Genome Assembly of mud carp (Cirrhinus molitorella).</title>
        <authorList>
            <person name="Liu H."/>
        </authorList>
    </citation>
    <scope>NUCLEOTIDE SEQUENCE</scope>
    <source>
        <strain evidence="3">Prfri</strain>
        <tissue evidence="3">Muscle</tissue>
    </source>
</reference>
<name>A0AA88P0B1_9TELE</name>